<keyword evidence="2" id="KW-0802">TPR repeat</keyword>
<dbReference type="Gene3D" id="1.25.40.10">
    <property type="entry name" value="Tetratricopeptide repeat domain"/>
    <property type="match status" value="1"/>
</dbReference>
<protein>
    <submittedName>
        <fullName evidence="4">Tetratricopeptide repeat domain 9C</fullName>
    </submittedName>
</protein>
<reference evidence="4" key="2">
    <citation type="submission" date="2016-06" db="EMBL/GenBank/DDBJ databases">
        <title>The genome of a short-lived fish provides insights into sex chromosome evolution and the genetic control of aging.</title>
        <authorList>
            <person name="Reichwald K."/>
            <person name="Felder M."/>
            <person name="Petzold A."/>
            <person name="Koch P."/>
            <person name="Groth M."/>
            <person name="Platzer M."/>
        </authorList>
    </citation>
    <scope>NUCLEOTIDE SEQUENCE</scope>
    <source>
        <tissue evidence="4">Brain</tissue>
    </source>
</reference>
<proteinExistence type="predicted"/>
<dbReference type="AlphaFoldDB" id="A0A1A8L7T6"/>
<dbReference type="PANTHER" id="PTHR11242:SF14">
    <property type="entry name" value="TETRATRICOPEPTIDE REPEAT PROTEIN 9C"/>
    <property type="match status" value="1"/>
</dbReference>
<name>A0A1A8L7T6_9TELE</name>
<feature type="compositionally biased region" description="Low complexity" evidence="3">
    <location>
        <begin position="9"/>
        <end position="22"/>
    </location>
</feature>
<organism evidence="4">
    <name type="scientific">Nothobranchius pienaari</name>
    <dbReference type="NCBI Taxonomy" id="704102"/>
    <lineage>
        <taxon>Eukaryota</taxon>
        <taxon>Metazoa</taxon>
        <taxon>Chordata</taxon>
        <taxon>Craniata</taxon>
        <taxon>Vertebrata</taxon>
        <taxon>Euteleostomi</taxon>
        <taxon>Actinopterygii</taxon>
        <taxon>Neopterygii</taxon>
        <taxon>Teleostei</taxon>
        <taxon>Neoteleostei</taxon>
        <taxon>Acanthomorphata</taxon>
        <taxon>Ovalentaria</taxon>
        <taxon>Atherinomorphae</taxon>
        <taxon>Cyprinodontiformes</taxon>
        <taxon>Nothobranchiidae</taxon>
        <taxon>Nothobranchius</taxon>
    </lineage>
</organism>
<keyword evidence="1" id="KW-0677">Repeat</keyword>
<dbReference type="InterPro" id="IPR039663">
    <property type="entry name" value="AIP/AIPL1/TTC9"/>
</dbReference>
<dbReference type="SUPFAM" id="SSF48452">
    <property type="entry name" value="TPR-like"/>
    <property type="match status" value="1"/>
</dbReference>
<gene>
    <name evidence="4" type="primary">TTC9C</name>
</gene>
<dbReference type="EMBL" id="HAEF01003054">
    <property type="protein sequence ID" value="SBR40436.1"/>
    <property type="molecule type" value="Transcribed_RNA"/>
</dbReference>
<evidence type="ECO:0000256" key="1">
    <source>
        <dbReference type="ARBA" id="ARBA00022737"/>
    </source>
</evidence>
<evidence type="ECO:0000256" key="2">
    <source>
        <dbReference type="ARBA" id="ARBA00022803"/>
    </source>
</evidence>
<evidence type="ECO:0000313" key="4">
    <source>
        <dbReference type="EMBL" id="SBR40436.1"/>
    </source>
</evidence>
<dbReference type="PANTHER" id="PTHR11242">
    <property type="entry name" value="ARYL HYDROCARBON RECEPTOR INTERACTING PROTEIN RELATED"/>
    <property type="match status" value="1"/>
</dbReference>
<dbReference type="InterPro" id="IPR011990">
    <property type="entry name" value="TPR-like_helical_dom_sf"/>
</dbReference>
<reference evidence="4" key="1">
    <citation type="submission" date="2016-05" db="EMBL/GenBank/DDBJ databases">
        <authorList>
            <person name="Lavstsen T."/>
            <person name="Jespersen J.S."/>
        </authorList>
    </citation>
    <scope>NUCLEOTIDE SEQUENCE</scope>
    <source>
        <tissue evidence="4">Brain</tissue>
    </source>
</reference>
<sequence>MQQETTKVSCLNSSSSIGSSASYPQEPMSTNTEIKTDGAEDSLEEQGAMAAGPSSAGQKGTSAKPVWTLLEEAAQMKTEGNAFYREKNLRSAIGCYHRSLLVLRGLDADVMASLKGFAPEKPPLTFEQEALLRNTQVDCYNNLAACLLQKQNVDYTRVLEYSLRVLQWQPGNVKAMYRAGVATLEIGDAQRAKQYLSQACKELPNGEITAGSPRFIIMSNSPFIFSRDGWNLVLMADYVFFIFYSCTFLTC</sequence>
<feature type="region of interest" description="Disordered" evidence="3">
    <location>
        <begin position="1"/>
        <end position="62"/>
    </location>
</feature>
<accession>A0A1A8L7T6</accession>
<evidence type="ECO:0000256" key="3">
    <source>
        <dbReference type="SAM" id="MobiDB-lite"/>
    </source>
</evidence>